<dbReference type="PROSITE" id="PS51873">
    <property type="entry name" value="TRIAD"/>
    <property type="match status" value="1"/>
</dbReference>
<keyword evidence="10 13" id="KW-0863">Zinc-finger</keyword>
<evidence type="ECO:0000256" key="7">
    <source>
        <dbReference type="ARBA" id="ARBA00022679"/>
    </source>
</evidence>
<accession>A0A6D2K0G1</accession>
<evidence type="ECO:0000259" key="15">
    <source>
        <dbReference type="PROSITE" id="PS50089"/>
    </source>
</evidence>
<keyword evidence="7" id="KW-0808">Transferase</keyword>
<keyword evidence="8" id="KW-0479">Metal-binding</keyword>
<dbReference type="AlphaFoldDB" id="A0A6D2K0G1"/>
<dbReference type="CDD" id="cd20346">
    <property type="entry name" value="BRcat_RBR_ANKIB1"/>
    <property type="match status" value="1"/>
</dbReference>
<evidence type="ECO:0000256" key="4">
    <source>
        <dbReference type="ARBA" id="ARBA00004906"/>
    </source>
</evidence>
<evidence type="ECO:0000256" key="11">
    <source>
        <dbReference type="ARBA" id="ARBA00022786"/>
    </source>
</evidence>
<comment type="caution">
    <text evidence="17">The sequence shown here is derived from an EMBL/GenBank/DDBJ whole genome shotgun (WGS) entry which is preliminary data.</text>
</comment>
<keyword evidence="12" id="KW-0862">Zinc</keyword>
<dbReference type="GO" id="GO:0061630">
    <property type="term" value="F:ubiquitin protein ligase activity"/>
    <property type="evidence" value="ECO:0007669"/>
    <property type="project" value="UniProtKB-EC"/>
</dbReference>
<dbReference type="GO" id="GO:0016567">
    <property type="term" value="P:protein ubiquitination"/>
    <property type="evidence" value="ECO:0007669"/>
    <property type="project" value="UniProtKB-UniPathway"/>
</dbReference>
<keyword evidence="9" id="KW-0677">Repeat</keyword>
<dbReference type="InterPro" id="IPR031127">
    <property type="entry name" value="E3_UB_ligase_RBR"/>
</dbReference>
<feature type="compositionally biased region" description="Acidic residues" evidence="14">
    <location>
        <begin position="1"/>
        <end position="32"/>
    </location>
</feature>
<feature type="domain" description="RING-type" evidence="15">
    <location>
        <begin position="133"/>
        <end position="181"/>
    </location>
</feature>
<evidence type="ECO:0000256" key="5">
    <source>
        <dbReference type="ARBA" id="ARBA00005884"/>
    </source>
</evidence>
<keyword evidence="18" id="KW-1185">Reference proteome</keyword>
<dbReference type="InterPro" id="IPR002867">
    <property type="entry name" value="IBR_dom"/>
</dbReference>
<dbReference type="FunFam" id="1.20.120.1750:FF:000027">
    <property type="entry name" value="RBR-type E3 ubiquitin transferase"/>
    <property type="match status" value="1"/>
</dbReference>
<organism evidence="17 18">
    <name type="scientific">Microthlaspi erraticum</name>
    <dbReference type="NCBI Taxonomy" id="1685480"/>
    <lineage>
        <taxon>Eukaryota</taxon>
        <taxon>Viridiplantae</taxon>
        <taxon>Streptophyta</taxon>
        <taxon>Embryophyta</taxon>
        <taxon>Tracheophyta</taxon>
        <taxon>Spermatophyta</taxon>
        <taxon>Magnoliopsida</taxon>
        <taxon>eudicotyledons</taxon>
        <taxon>Gunneridae</taxon>
        <taxon>Pentapetalae</taxon>
        <taxon>rosids</taxon>
        <taxon>malvids</taxon>
        <taxon>Brassicales</taxon>
        <taxon>Brassicaceae</taxon>
        <taxon>Coluteocarpeae</taxon>
        <taxon>Microthlaspi</taxon>
    </lineage>
</organism>
<dbReference type="PROSITE" id="PS50089">
    <property type="entry name" value="ZF_RING_2"/>
    <property type="match status" value="1"/>
</dbReference>
<sequence>MSYSDEDDMLDYESGEGYSEDGDDLGYDDDGEDSSKLSQLGYVVLKEEDIRKHQRDDIEKVSMVFSVSQAEAIALLVHHHWSVGKIEDGWFTDEERVRKMVGILKEPVVDVLSDREVSVVDLLSGREVRIVECGVCFESYVKTEAETAAASCGHPYCNTCWTGYITAKVNDGAGCLMVKCPEPSCSAVVGQDMIYKFVSKEEDKEKYDRYLLRSYVEASEKRTKWCPSPGCEHAIFLKSESEKYDVSCLCTCEFCWNCSQDAHRPVDCETVSKWIRKNTDESENTNWILANTKPCPKCNRQIEKNQGCNHMTCSAPCRFEFCWLCLSPYNKHVGCNRFEGSASELKRERAKQAIDRYMHYFERWVSNQNARLRSMADFEQLQSVQLEQLSDIQRKPVTELKFMVDAWLQIIECRRVLKWTYAYGYYLHEQEPAKKDFFSYLQSEAETGLERLHHCAEFDLKPFLTGVEEEGPPKAFEQFKQKIMILTKVTKTYFDNLVKALENGLVDVEHDWTRDFVYSTKRQKFVLKGDW</sequence>
<evidence type="ECO:0000259" key="16">
    <source>
        <dbReference type="PROSITE" id="PS51873"/>
    </source>
</evidence>
<dbReference type="Gene3D" id="1.20.120.1750">
    <property type="match status" value="1"/>
</dbReference>
<evidence type="ECO:0000256" key="14">
    <source>
        <dbReference type="SAM" id="MobiDB-lite"/>
    </source>
</evidence>
<dbReference type="UniPathway" id="UPA00143"/>
<evidence type="ECO:0000256" key="12">
    <source>
        <dbReference type="ARBA" id="ARBA00022833"/>
    </source>
</evidence>
<gene>
    <name evidence="17" type="ORF">MERR_LOCUS32778</name>
</gene>
<dbReference type="FunFam" id="3.30.40.10:FF:000019">
    <property type="entry name" value="RBR-type E3 ubiquitin transferase"/>
    <property type="match status" value="1"/>
</dbReference>
<dbReference type="Pfam" id="PF01485">
    <property type="entry name" value="IBR"/>
    <property type="match status" value="1"/>
</dbReference>
<dbReference type="Proteomes" id="UP000467841">
    <property type="component" value="Unassembled WGS sequence"/>
</dbReference>
<comment type="similarity">
    <text evidence="5">Belongs to the RBR family. Ariadne subfamily.</text>
</comment>
<name>A0A6D2K0G1_9BRAS</name>
<proteinExistence type="inferred from homology"/>
<evidence type="ECO:0000256" key="13">
    <source>
        <dbReference type="PROSITE-ProRule" id="PRU00175"/>
    </source>
</evidence>
<dbReference type="SUPFAM" id="SSF57850">
    <property type="entry name" value="RING/U-box"/>
    <property type="match status" value="3"/>
</dbReference>
<comment type="function">
    <text evidence="3">Might act as an E3 ubiquitin-protein ligase, or as part of E3 complex, which accepts ubiquitin from specific E2 ubiquitin-conjugating enzymes and then transfers it to substrates.</text>
</comment>
<dbReference type="OrthoDB" id="10009520at2759"/>
<dbReference type="EMBL" id="CACVBM020001324">
    <property type="protein sequence ID" value="CAA7045543.1"/>
    <property type="molecule type" value="Genomic_DNA"/>
</dbReference>
<dbReference type="Gene3D" id="3.30.40.10">
    <property type="entry name" value="Zinc/RING finger domain, C3HC4 (zinc finger)"/>
    <property type="match status" value="1"/>
</dbReference>
<dbReference type="SMART" id="SM00647">
    <property type="entry name" value="IBR"/>
    <property type="match status" value="2"/>
</dbReference>
<evidence type="ECO:0000256" key="10">
    <source>
        <dbReference type="ARBA" id="ARBA00022771"/>
    </source>
</evidence>
<dbReference type="PANTHER" id="PTHR11685">
    <property type="entry name" value="RBR FAMILY RING FINGER AND IBR DOMAIN-CONTAINING"/>
    <property type="match status" value="1"/>
</dbReference>
<dbReference type="InterPro" id="IPR013083">
    <property type="entry name" value="Znf_RING/FYVE/PHD"/>
</dbReference>
<evidence type="ECO:0000256" key="6">
    <source>
        <dbReference type="ARBA" id="ARBA00012251"/>
    </source>
</evidence>
<reference evidence="17" key="1">
    <citation type="submission" date="2020-01" db="EMBL/GenBank/DDBJ databases">
        <authorList>
            <person name="Mishra B."/>
        </authorList>
    </citation>
    <scope>NUCLEOTIDE SEQUENCE [LARGE SCALE GENOMIC DNA]</scope>
</reference>
<feature type="region of interest" description="Disordered" evidence="14">
    <location>
        <begin position="1"/>
        <end position="34"/>
    </location>
</feature>
<dbReference type="InterPro" id="IPR001841">
    <property type="entry name" value="Znf_RING"/>
</dbReference>
<dbReference type="Pfam" id="PF22191">
    <property type="entry name" value="IBR_1"/>
    <property type="match status" value="1"/>
</dbReference>
<evidence type="ECO:0000256" key="9">
    <source>
        <dbReference type="ARBA" id="ARBA00022737"/>
    </source>
</evidence>
<comment type="cofactor">
    <cofactor evidence="2">
        <name>Zn(2+)</name>
        <dbReference type="ChEBI" id="CHEBI:29105"/>
    </cofactor>
</comment>
<keyword evidence="11" id="KW-0833">Ubl conjugation pathway</keyword>
<dbReference type="GO" id="GO:0008270">
    <property type="term" value="F:zinc ion binding"/>
    <property type="evidence" value="ECO:0007669"/>
    <property type="project" value="UniProtKB-KW"/>
</dbReference>
<evidence type="ECO:0000256" key="1">
    <source>
        <dbReference type="ARBA" id="ARBA00001798"/>
    </source>
</evidence>
<evidence type="ECO:0000313" key="18">
    <source>
        <dbReference type="Proteomes" id="UP000467841"/>
    </source>
</evidence>
<evidence type="ECO:0000256" key="3">
    <source>
        <dbReference type="ARBA" id="ARBA00003976"/>
    </source>
</evidence>
<dbReference type="EC" id="2.3.2.31" evidence="6"/>
<comment type="catalytic activity">
    <reaction evidence="1">
        <text>[E2 ubiquitin-conjugating enzyme]-S-ubiquitinyl-L-cysteine + [acceptor protein]-L-lysine = [E2 ubiquitin-conjugating enzyme]-L-cysteine + [acceptor protein]-N(6)-ubiquitinyl-L-lysine.</text>
        <dbReference type="EC" id="2.3.2.31"/>
    </reaction>
</comment>
<dbReference type="InterPro" id="IPR044066">
    <property type="entry name" value="TRIAD_supradom"/>
</dbReference>
<protein>
    <recommendedName>
        <fullName evidence="6">RBR-type E3 ubiquitin transferase</fullName>
        <ecNumber evidence="6">2.3.2.31</ecNumber>
    </recommendedName>
</protein>
<evidence type="ECO:0000256" key="8">
    <source>
        <dbReference type="ARBA" id="ARBA00022723"/>
    </source>
</evidence>
<evidence type="ECO:0000313" key="17">
    <source>
        <dbReference type="EMBL" id="CAA7045543.1"/>
    </source>
</evidence>
<feature type="domain" description="RING-type" evidence="16">
    <location>
        <begin position="129"/>
        <end position="339"/>
    </location>
</feature>
<comment type="pathway">
    <text evidence="4">Protein modification; protein ubiquitination.</text>
</comment>
<evidence type="ECO:0000256" key="2">
    <source>
        <dbReference type="ARBA" id="ARBA00001947"/>
    </source>
</evidence>